<dbReference type="Pfam" id="PF19701">
    <property type="entry name" value="DUF6199"/>
    <property type="match status" value="1"/>
</dbReference>
<sequence length="74" mass="7561">MDARTTLAIGLGAALGVFCLARPDVVLRLSAFGATTPDRTGRYGDDGAASSRATWVVRALGAACLAVTVYLAFA</sequence>
<organism evidence="3 4">
    <name type="scientific">Halarchaeum salinum</name>
    <dbReference type="NCBI Taxonomy" id="489912"/>
    <lineage>
        <taxon>Archaea</taxon>
        <taxon>Methanobacteriati</taxon>
        <taxon>Methanobacteriota</taxon>
        <taxon>Stenosarchaea group</taxon>
        <taxon>Halobacteria</taxon>
        <taxon>Halobacteriales</taxon>
        <taxon>Halobacteriaceae</taxon>
    </lineage>
</organism>
<evidence type="ECO:0000313" key="4">
    <source>
        <dbReference type="Proteomes" id="UP001500837"/>
    </source>
</evidence>
<feature type="domain" description="DUF6199" evidence="2">
    <location>
        <begin position="11"/>
        <end position="73"/>
    </location>
</feature>
<proteinExistence type="predicted"/>
<dbReference type="InterPro" id="IPR045679">
    <property type="entry name" value="DUF6199"/>
</dbReference>
<dbReference type="RefSeq" id="WP_211313146.1">
    <property type="nucleotide sequence ID" value="NZ_BAAABL010000060.1"/>
</dbReference>
<accession>A0AAV3S9B8</accession>
<dbReference type="AlphaFoldDB" id="A0AAV3S9B8"/>
<keyword evidence="4" id="KW-1185">Reference proteome</keyword>
<protein>
    <recommendedName>
        <fullName evidence="2">DUF6199 domain-containing protein</fullName>
    </recommendedName>
</protein>
<dbReference type="EMBL" id="BAAABL010000060">
    <property type="protein sequence ID" value="GAA0306692.1"/>
    <property type="molecule type" value="Genomic_DNA"/>
</dbReference>
<gene>
    <name evidence="3" type="ORF">GCM10009066_20600</name>
</gene>
<keyword evidence="1" id="KW-0472">Membrane</keyword>
<keyword evidence="1" id="KW-0812">Transmembrane</keyword>
<keyword evidence="1" id="KW-1133">Transmembrane helix</keyword>
<name>A0AAV3S9B8_9EURY</name>
<feature type="transmembrane region" description="Helical" evidence="1">
    <location>
        <begin position="55"/>
        <end position="73"/>
    </location>
</feature>
<evidence type="ECO:0000256" key="1">
    <source>
        <dbReference type="SAM" id="Phobius"/>
    </source>
</evidence>
<evidence type="ECO:0000259" key="2">
    <source>
        <dbReference type="Pfam" id="PF19701"/>
    </source>
</evidence>
<evidence type="ECO:0000313" key="3">
    <source>
        <dbReference type="EMBL" id="GAA0306692.1"/>
    </source>
</evidence>
<reference evidence="3 4" key="1">
    <citation type="journal article" date="2019" name="Int. J. Syst. Evol. Microbiol.">
        <title>The Global Catalogue of Microorganisms (GCM) 10K type strain sequencing project: providing services to taxonomists for standard genome sequencing and annotation.</title>
        <authorList>
            <consortium name="The Broad Institute Genomics Platform"/>
            <consortium name="The Broad Institute Genome Sequencing Center for Infectious Disease"/>
            <person name="Wu L."/>
            <person name="Ma J."/>
        </authorList>
    </citation>
    <scope>NUCLEOTIDE SEQUENCE [LARGE SCALE GENOMIC DNA]</scope>
    <source>
        <strain evidence="3 4">JCM 16330</strain>
    </source>
</reference>
<dbReference type="Proteomes" id="UP001500837">
    <property type="component" value="Unassembled WGS sequence"/>
</dbReference>
<comment type="caution">
    <text evidence="3">The sequence shown here is derived from an EMBL/GenBank/DDBJ whole genome shotgun (WGS) entry which is preliminary data.</text>
</comment>